<reference evidence="1" key="1">
    <citation type="submission" date="2021-02" db="EMBL/GenBank/DDBJ databases">
        <authorList>
            <person name="Nowell W R."/>
        </authorList>
    </citation>
    <scope>NUCLEOTIDE SEQUENCE</scope>
</reference>
<evidence type="ECO:0000313" key="2">
    <source>
        <dbReference type="Proteomes" id="UP000681967"/>
    </source>
</evidence>
<protein>
    <submittedName>
        <fullName evidence="1">Uncharacterized protein</fullName>
    </submittedName>
</protein>
<feature type="non-terminal residue" evidence="1">
    <location>
        <position position="64"/>
    </location>
</feature>
<evidence type="ECO:0000313" key="1">
    <source>
        <dbReference type="EMBL" id="CAF4622850.1"/>
    </source>
</evidence>
<name>A0A8S2ZBS7_9BILA</name>
<dbReference type="Proteomes" id="UP000681967">
    <property type="component" value="Unassembled WGS sequence"/>
</dbReference>
<comment type="caution">
    <text evidence="1">The sequence shown here is derived from an EMBL/GenBank/DDBJ whole genome shotgun (WGS) entry which is preliminary data.</text>
</comment>
<accession>A0A8S2ZBS7</accession>
<dbReference type="PANTHER" id="PTHR43686:SF1">
    <property type="entry name" value="AMINOTRAN_5 DOMAIN-CONTAINING PROTEIN"/>
    <property type="match status" value="1"/>
</dbReference>
<proteinExistence type="predicted"/>
<dbReference type="PANTHER" id="PTHR43686">
    <property type="entry name" value="SULFURTRANSFERASE-RELATED"/>
    <property type="match status" value="1"/>
</dbReference>
<sequence length="64" mass="7275">LNIDDKIADIYAKFITANENDRLGEIPKVELMKPGFTRFNLSYFASDEEVDYILNAVEFIATDG</sequence>
<dbReference type="EMBL" id="CAJOBH010103014">
    <property type="protein sequence ID" value="CAF4622850.1"/>
    <property type="molecule type" value="Genomic_DNA"/>
</dbReference>
<feature type="non-terminal residue" evidence="1">
    <location>
        <position position="1"/>
    </location>
</feature>
<dbReference type="AlphaFoldDB" id="A0A8S2ZBS7"/>
<organism evidence="1 2">
    <name type="scientific">Rotaria magnacalcarata</name>
    <dbReference type="NCBI Taxonomy" id="392030"/>
    <lineage>
        <taxon>Eukaryota</taxon>
        <taxon>Metazoa</taxon>
        <taxon>Spiralia</taxon>
        <taxon>Gnathifera</taxon>
        <taxon>Rotifera</taxon>
        <taxon>Eurotatoria</taxon>
        <taxon>Bdelloidea</taxon>
        <taxon>Philodinida</taxon>
        <taxon>Philodinidae</taxon>
        <taxon>Rotaria</taxon>
    </lineage>
</organism>
<gene>
    <name evidence="1" type="ORF">BYL167_LOCUS41038</name>
</gene>